<organism evidence="12 13">
    <name type="scientific">Lyngbya confervoides BDU141951</name>
    <dbReference type="NCBI Taxonomy" id="1574623"/>
    <lineage>
        <taxon>Bacteria</taxon>
        <taxon>Bacillati</taxon>
        <taxon>Cyanobacteriota</taxon>
        <taxon>Cyanophyceae</taxon>
        <taxon>Oscillatoriophycideae</taxon>
        <taxon>Oscillatoriales</taxon>
        <taxon>Microcoleaceae</taxon>
        <taxon>Lyngbya</taxon>
    </lineage>
</organism>
<dbReference type="SUPFAM" id="SSF55874">
    <property type="entry name" value="ATPase domain of HSP90 chaperone/DNA topoisomerase II/histidine kinase"/>
    <property type="match status" value="1"/>
</dbReference>
<dbReference type="InterPro" id="IPR013656">
    <property type="entry name" value="PAS_4"/>
</dbReference>
<dbReference type="PROSITE" id="PS50113">
    <property type="entry name" value="PAC"/>
    <property type="match status" value="8"/>
</dbReference>
<dbReference type="Pfam" id="PF00512">
    <property type="entry name" value="HisKA"/>
    <property type="match status" value="1"/>
</dbReference>
<evidence type="ECO:0000259" key="9">
    <source>
        <dbReference type="PROSITE" id="PS50109"/>
    </source>
</evidence>
<dbReference type="SUPFAM" id="SSF55781">
    <property type="entry name" value="GAF domain-like"/>
    <property type="match status" value="2"/>
</dbReference>
<feature type="domain" description="PAC" evidence="11">
    <location>
        <begin position="425"/>
        <end position="478"/>
    </location>
</feature>
<dbReference type="EC" id="2.7.13.3" evidence="2"/>
<dbReference type="Proteomes" id="UP000031561">
    <property type="component" value="Unassembled WGS sequence"/>
</dbReference>
<evidence type="ECO:0000256" key="3">
    <source>
        <dbReference type="ARBA" id="ARBA00022553"/>
    </source>
</evidence>
<accession>A0ABD4T4Q5</accession>
<dbReference type="CDD" id="cd00130">
    <property type="entry name" value="PAS"/>
    <property type="match status" value="9"/>
</dbReference>
<dbReference type="PANTHER" id="PTHR43304:SF1">
    <property type="entry name" value="PAC DOMAIN-CONTAINING PROTEIN"/>
    <property type="match status" value="1"/>
</dbReference>
<dbReference type="InterPro" id="IPR036890">
    <property type="entry name" value="HATPase_C_sf"/>
</dbReference>
<dbReference type="Pfam" id="PF01590">
    <property type="entry name" value="GAF"/>
    <property type="match status" value="2"/>
</dbReference>
<evidence type="ECO:0000256" key="8">
    <source>
        <dbReference type="SAM" id="Phobius"/>
    </source>
</evidence>
<dbReference type="SMART" id="SM00388">
    <property type="entry name" value="HisKA"/>
    <property type="match status" value="1"/>
</dbReference>
<dbReference type="FunFam" id="3.30.565.10:FF:000006">
    <property type="entry name" value="Sensor histidine kinase WalK"/>
    <property type="match status" value="1"/>
</dbReference>
<dbReference type="SUPFAM" id="SSF47384">
    <property type="entry name" value="Homodimeric domain of signal transducing histidine kinase"/>
    <property type="match status" value="1"/>
</dbReference>
<reference evidence="12 13" key="1">
    <citation type="journal article" date="2015" name="Genome Announc.">
        <title>Draft Genome Sequence of Filamentous Marine Cyanobacterium Lyngbya confervoides Strain BDU141951.</title>
        <authorList>
            <person name="Chandrababunaidu M.M."/>
            <person name="Sen D."/>
            <person name="Tripathy S."/>
        </authorList>
    </citation>
    <scope>NUCLEOTIDE SEQUENCE [LARGE SCALE GENOMIC DNA]</scope>
    <source>
        <strain evidence="12 13">BDU141951</strain>
    </source>
</reference>
<evidence type="ECO:0000313" key="13">
    <source>
        <dbReference type="Proteomes" id="UP000031561"/>
    </source>
</evidence>
<feature type="domain" description="PAS" evidence="10">
    <location>
        <begin position="218"/>
        <end position="292"/>
    </location>
</feature>
<dbReference type="InterPro" id="IPR005467">
    <property type="entry name" value="His_kinase_dom"/>
</dbReference>
<evidence type="ECO:0000256" key="2">
    <source>
        <dbReference type="ARBA" id="ARBA00012438"/>
    </source>
</evidence>
<dbReference type="InterPro" id="IPR000014">
    <property type="entry name" value="PAS"/>
</dbReference>
<dbReference type="InterPro" id="IPR029016">
    <property type="entry name" value="GAF-like_dom_sf"/>
</dbReference>
<dbReference type="InterPro" id="IPR000700">
    <property type="entry name" value="PAS-assoc_C"/>
</dbReference>
<proteinExistence type="predicted"/>
<feature type="domain" description="PAC" evidence="11">
    <location>
        <begin position="556"/>
        <end position="611"/>
    </location>
</feature>
<dbReference type="SMART" id="SM00086">
    <property type="entry name" value="PAC"/>
    <property type="match status" value="9"/>
</dbReference>
<evidence type="ECO:0000256" key="4">
    <source>
        <dbReference type="ARBA" id="ARBA00022679"/>
    </source>
</evidence>
<dbReference type="InterPro" id="IPR004358">
    <property type="entry name" value="Sig_transdc_His_kin-like_C"/>
</dbReference>
<dbReference type="InterPro" id="IPR013655">
    <property type="entry name" value="PAS_fold_3"/>
</dbReference>
<feature type="domain" description="PAC" evidence="11">
    <location>
        <begin position="817"/>
        <end position="869"/>
    </location>
</feature>
<dbReference type="PROSITE" id="PS50112">
    <property type="entry name" value="PAS"/>
    <property type="match status" value="4"/>
</dbReference>
<feature type="domain" description="Histidine kinase" evidence="9">
    <location>
        <begin position="1624"/>
        <end position="1839"/>
    </location>
</feature>
<evidence type="ECO:0000256" key="7">
    <source>
        <dbReference type="SAM" id="Coils"/>
    </source>
</evidence>
<dbReference type="SMART" id="SM00091">
    <property type="entry name" value="PAS"/>
    <property type="match status" value="9"/>
</dbReference>
<gene>
    <name evidence="12" type="ORF">QQ91_0013235</name>
</gene>
<dbReference type="Pfam" id="PF08448">
    <property type="entry name" value="PAS_4"/>
    <property type="match status" value="2"/>
</dbReference>
<feature type="domain" description="PAC" evidence="11">
    <location>
        <begin position="1077"/>
        <end position="1129"/>
    </location>
</feature>
<keyword evidence="5" id="KW-0418">Kinase</keyword>
<keyword evidence="8" id="KW-0812">Transmembrane</keyword>
<keyword evidence="3" id="KW-0597">Phosphoprotein</keyword>
<dbReference type="Gene3D" id="3.30.565.10">
    <property type="entry name" value="Histidine kinase-like ATPase, C-terminal domain"/>
    <property type="match status" value="1"/>
</dbReference>
<dbReference type="SUPFAM" id="SSF55785">
    <property type="entry name" value="PYP-like sensor domain (PAS domain)"/>
    <property type="match status" value="9"/>
</dbReference>
<dbReference type="InterPro" id="IPR035965">
    <property type="entry name" value="PAS-like_dom_sf"/>
</dbReference>
<keyword evidence="8" id="KW-1133">Transmembrane helix</keyword>
<dbReference type="NCBIfam" id="TIGR00229">
    <property type="entry name" value="sensory_box"/>
    <property type="match status" value="8"/>
</dbReference>
<dbReference type="InterPro" id="IPR003661">
    <property type="entry name" value="HisK_dim/P_dom"/>
</dbReference>
<evidence type="ECO:0000259" key="11">
    <source>
        <dbReference type="PROSITE" id="PS50113"/>
    </source>
</evidence>
<dbReference type="EMBL" id="JTHE03000079">
    <property type="protein sequence ID" value="MCM1983781.1"/>
    <property type="molecule type" value="Genomic_DNA"/>
</dbReference>
<evidence type="ECO:0000256" key="5">
    <source>
        <dbReference type="ARBA" id="ARBA00022777"/>
    </source>
</evidence>
<dbReference type="InterPro" id="IPR052162">
    <property type="entry name" value="Sensor_kinase/Photoreceptor"/>
</dbReference>
<keyword evidence="6" id="KW-0902">Two-component regulatory system</keyword>
<dbReference type="InterPro" id="IPR001610">
    <property type="entry name" value="PAC"/>
</dbReference>
<dbReference type="Gene3D" id="3.30.450.20">
    <property type="entry name" value="PAS domain"/>
    <property type="match status" value="9"/>
</dbReference>
<protein>
    <recommendedName>
        <fullName evidence="2">histidine kinase</fullName>
        <ecNumber evidence="2">2.7.13.3</ecNumber>
    </recommendedName>
</protein>
<dbReference type="GO" id="GO:0000160">
    <property type="term" value="P:phosphorelay signal transduction system"/>
    <property type="evidence" value="ECO:0007669"/>
    <property type="project" value="UniProtKB-KW"/>
</dbReference>
<dbReference type="SMART" id="SM00387">
    <property type="entry name" value="HATPase_c"/>
    <property type="match status" value="1"/>
</dbReference>
<feature type="transmembrane region" description="Helical" evidence="8">
    <location>
        <begin position="31"/>
        <end position="52"/>
    </location>
</feature>
<keyword evidence="13" id="KW-1185">Reference proteome</keyword>
<dbReference type="PRINTS" id="PR00344">
    <property type="entry name" value="BCTRLSENSOR"/>
</dbReference>
<feature type="domain" description="PAC" evidence="11">
    <location>
        <begin position="1383"/>
        <end position="1435"/>
    </location>
</feature>
<dbReference type="Pfam" id="PF02518">
    <property type="entry name" value="HATPase_c"/>
    <property type="match status" value="1"/>
</dbReference>
<dbReference type="Pfam" id="PF08447">
    <property type="entry name" value="PAS_3"/>
    <property type="match status" value="7"/>
</dbReference>
<evidence type="ECO:0000259" key="10">
    <source>
        <dbReference type="PROSITE" id="PS50112"/>
    </source>
</evidence>
<feature type="domain" description="PAC" evidence="11">
    <location>
        <begin position="691"/>
        <end position="742"/>
    </location>
</feature>
<dbReference type="Gene3D" id="1.10.287.130">
    <property type="match status" value="1"/>
</dbReference>
<dbReference type="CDD" id="cd00082">
    <property type="entry name" value="HisKA"/>
    <property type="match status" value="1"/>
</dbReference>
<dbReference type="PANTHER" id="PTHR43304">
    <property type="entry name" value="PHYTOCHROME-LIKE PROTEIN CPH1"/>
    <property type="match status" value="1"/>
</dbReference>
<dbReference type="SMART" id="SM00065">
    <property type="entry name" value="GAF"/>
    <property type="match status" value="2"/>
</dbReference>
<dbReference type="GO" id="GO:0004673">
    <property type="term" value="F:protein histidine kinase activity"/>
    <property type="evidence" value="ECO:0007669"/>
    <property type="project" value="UniProtKB-EC"/>
</dbReference>
<evidence type="ECO:0000313" key="12">
    <source>
        <dbReference type="EMBL" id="MCM1983781.1"/>
    </source>
</evidence>
<dbReference type="PROSITE" id="PS50109">
    <property type="entry name" value="HIS_KIN"/>
    <property type="match status" value="1"/>
</dbReference>
<feature type="domain" description="PAC" evidence="11">
    <location>
        <begin position="949"/>
        <end position="1000"/>
    </location>
</feature>
<feature type="coiled-coil region" evidence="7">
    <location>
        <begin position="1572"/>
        <end position="1599"/>
    </location>
</feature>
<dbReference type="InterPro" id="IPR036097">
    <property type="entry name" value="HisK_dim/P_sf"/>
</dbReference>
<comment type="catalytic activity">
    <reaction evidence="1">
        <text>ATP + protein L-histidine = ADP + protein N-phospho-L-histidine.</text>
        <dbReference type="EC" id="2.7.13.3"/>
    </reaction>
</comment>
<sequence>MFAEVLPTRRWTEISQNFCPGGTLTDFLASLSHGVSIVLGLVTLGVIVLYVWDRHRFQMRWQQAQTDFQQEKTKLQQKIHDLLQTEPAPPHSALPFSPALQTAKVAMWQWEKATHQFTWTDERFRLLGYDPQTSNPTYEQWRQAVHPEDRACLDTLLNCENPEGAEIEYRMMRPDGSVRWVRERSFPMVNDLGQVYQVVGVAEDITPYKQSEADLRQTCDFLKTILDHLPIAVFVKDGRADHFGKMLLWNLKSEQLFGLTADQAIGKTDYDHFPKDQADFFFQKDRSAFDRGQPEDIPEESIDSYSLGRRLLHTVKIPFYNDHQQPEFLLCFSEDITERKQAEAALRESEARWQFALEGSGDGVWDWNAQTNQVFFSRQWKAMLGYADHEVGIGLEEWDSRIHPEDRDRCYADLQQHFRGETSVYRNEHRVCCKDGSYKWILDRGKVIEWTAEGQPLRVIGTHTDITERKQAEAALRESEAWARLAIQVGQLGGWRLHLDTNRVEMDERLREIWDEPEDVAMTPLTQVMERVHPEDRSRVASAVNAAIAPQSQGHYESEYRLVWKDGTERWVSAKGQAQFEGEGESRRAVGFFGTVLDITDRKRLETALQESLDHLQQLNDNVPAIVYRYVLHPDGSDALTYLSENVQEIFELPLEVCLQQMSAVWERIHPEDIPRLRTTILDSAQSLQPWQEQYRFTVPSGRQKWLEAKSSPKRQPNGAVVWDGVIVDISDRKRAEEALQASEHRYAQILNSVQDMVFCKDAHSKVLYANQATCTYYGMTLEQLQGIRDVSFNDDEHTQQYLEADQQVFLTGKPVETLDEPNRRADGTIRYFHTIKSPIFDTAGNVVELVGVSRDITERKQLTTALQENRDHLQQLNDNVPAIVYRYILHADGRDGFTYLSENAQKIYEMPLEVCLNQMSAVWARIHPEDIPRLQTTILASAQSLQPWQGQYRFTVPSGRQKWLEAKSSPKLQPNGAVVWDGVIVDISDRKRIEQELRMSIKALDSHFDTSLLAIIEWDRDRNIKRWSKEAEQIFGWSEAEIQSMDIPSWQFVYEEDADWVSNQMVLLRQGVIKRCRFENRNYRKDGTVITCEWHSSVIFDDGGNLESMLSFAQDISDRKQFEATLQQRLQREQSLNRVFQAIRQSLDLDVIFATATAETARLMPDLDCCVVQYCPTQGVWKHVAEFQSSPNSPRLMPLEIPDLDYPFASQIKRSEIVRVEALDNLENENTQNLACSLSGAWLHIPLQVEDKIWGSFALNTPQRPFTWTEAQVHLAQVVAGQLEIAIQQAQLYQRVEQEKQKLLHSQRALLQAQQIAELGSWELDAATQSMVWSDSLFQMFGFDPAAPEPDFAEVMMTYIHPEDRPRLEQVIKRAMTAGTSYEIDLRFFRADGSMGYMEARAEAVRDDTGQIVKVVGTSLDISDRKFAEQQLQNLVEATAATTGKDFFPALVNHISRALQVSYALVSQLVDDELQTLAFWANGSLQPNFCYHPAKTPCEYTLKQRVFYCSDSVQQRFPDDVDLVQMQAESYLGVTLKGAQGQVIGNLCVLDQQRLQNSEQAEVLLRVFAARAAAELEREQAQQALKQLNRTLEALVEERTAQLTHRTIQLEATNGELESFSYSVSHDLRAPLRHIHGFVSALRQQLDSHQALSDPKVVHYLQVIESSSHKMGQLIDGLLMLSRLGSKAMQSRPVVLRDLVDEAIALHQGYSETPPSVQFVIGALPIVEGDATLLQQVFSNLISNALKFSCHQPTPQVEIGTLADGTLFVRDNGVGFQMEYADKLFGAFQRLHAQADFEGTGIGLAICKRIIHRHGGRIWAESQLDQGTIFYFTLGESAIEVQELRGST</sequence>
<feature type="domain" description="PAS" evidence="10">
    <location>
        <begin position="1307"/>
        <end position="1380"/>
    </location>
</feature>
<feature type="domain" description="PAS" evidence="10">
    <location>
        <begin position="1001"/>
        <end position="1076"/>
    </location>
</feature>
<dbReference type="Gene3D" id="2.10.70.100">
    <property type="match status" value="3"/>
</dbReference>
<keyword evidence="8" id="KW-0472">Membrane</keyword>
<dbReference type="Gene3D" id="3.30.450.40">
    <property type="match status" value="2"/>
</dbReference>
<feature type="domain" description="PAS" evidence="10">
    <location>
        <begin position="743"/>
        <end position="787"/>
    </location>
</feature>
<dbReference type="InterPro" id="IPR003018">
    <property type="entry name" value="GAF"/>
</dbReference>
<feature type="domain" description="PAC" evidence="11">
    <location>
        <begin position="165"/>
        <end position="217"/>
    </location>
</feature>
<keyword evidence="4" id="KW-0808">Transferase</keyword>
<dbReference type="InterPro" id="IPR003594">
    <property type="entry name" value="HATPase_dom"/>
</dbReference>
<evidence type="ECO:0000256" key="1">
    <source>
        <dbReference type="ARBA" id="ARBA00000085"/>
    </source>
</evidence>
<evidence type="ECO:0000256" key="6">
    <source>
        <dbReference type="ARBA" id="ARBA00023012"/>
    </source>
</evidence>
<comment type="caution">
    <text evidence="12">The sequence shown here is derived from an EMBL/GenBank/DDBJ whole genome shotgun (WGS) entry which is preliminary data.</text>
</comment>
<dbReference type="RefSeq" id="WP_201277103.1">
    <property type="nucleotide sequence ID" value="NZ_JTHE03000079.1"/>
</dbReference>
<keyword evidence="7" id="KW-0175">Coiled coil</keyword>
<name>A0ABD4T4Q5_9CYAN</name>